<organism evidence="3 4">
    <name type="scientific">Streptomyces coryli</name>
    <dbReference type="NCBI Taxonomy" id="1128680"/>
    <lineage>
        <taxon>Bacteria</taxon>
        <taxon>Bacillati</taxon>
        <taxon>Actinomycetota</taxon>
        <taxon>Actinomycetes</taxon>
        <taxon>Kitasatosporales</taxon>
        <taxon>Streptomycetaceae</taxon>
        <taxon>Streptomyces</taxon>
    </lineage>
</organism>
<evidence type="ECO:0000259" key="2">
    <source>
        <dbReference type="Pfam" id="PF04909"/>
    </source>
</evidence>
<dbReference type="InterPro" id="IPR032466">
    <property type="entry name" value="Metal_Hydrolase"/>
</dbReference>
<evidence type="ECO:0000313" key="4">
    <source>
        <dbReference type="Proteomes" id="UP000481583"/>
    </source>
</evidence>
<feature type="domain" description="Amidohydrolase-related" evidence="2">
    <location>
        <begin position="7"/>
        <end position="278"/>
    </location>
</feature>
<dbReference type="PANTHER" id="PTHR43569:SF2">
    <property type="entry name" value="AMIDOHYDROLASE-RELATED DOMAIN-CONTAINING PROTEIN"/>
    <property type="match status" value="1"/>
</dbReference>
<dbReference type="Proteomes" id="UP000481583">
    <property type="component" value="Unassembled WGS sequence"/>
</dbReference>
<dbReference type="AlphaFoldDB" id="A0A6G4TV55"/>
<dbReference type="RefSeq" id="WP_165231412.1">
    <property type="nucleotide sequence ID" value="NZ_JAAKZV010000007.1"/>
</dbReference>
<dbReference type="InterPro" id="IPR006680">
    <property type="entry name" value="Amidohydro-rel"/>
</dbReference>
<comment type="similarity">
    <text evidence="1">Belongs to the metallo-dependent hydrolases superfamily.</text>
</comment>
<evidence type="ECO:0000256" key="1">
    <source>
        <dbReference type="ARBA" id="ARBA00038310"/>
    </source>
</evidence>
<dbReference type="PANTHER" id="PTHR43569">
    <property type="entry name" value="AMIDOHYDROLASE"/>
    <property type="match status" value="1"/>
</dbReference>
<keyword evidence="4" id="KW-1185">Reference proteome</keyword>
<dbReference type="SUPFAM" id="SSF51556">
    <property type="entry name" value="Metallo-dependent hydrolases"/>
    <property type="match status" value="1"/>
</dbReference>
<dbReference type="Pfam" id="PF04909">
    <property type="entry name" value="Amidohydro_2"/>
    <property type="match status" value="1"/>
</dbReference>
<reference evidence="3 4" key="1">
    <citation type="submission" date="2020-02" db="EMBL/GenBank/DDBJ databases">
        <title>Whole-genome analyses of novel actinobacteria.</title>
        <authorList>
            <person name="Sahin N."/>
        </authorList>
    </citation>
    <scope>NUCLEOTIDE SEQUENCE [LARGE SCALE GENOMIC DNA]</scope>
    <source>
        <strain evidence="3 4">A7024</strain>
    </source>
</reference>
<dbReference type="InterPro" id="IPR052350">
    <property type="entry name" value="Metallo-dep_Lactonases"/>
</dbReference>
<evidence type="ECO:0000313" key="3">
    <source>
        <dbReference type="EMBL" id="NGN62988.1"/>
    </source>
</evidence>
<gene>
    <name evidence="3" type="ORF">G5C51_03595</name>
</gene>
<comment type="caution">
    <text evidence="3">The sequence shown here is derived from an EMBL/GenBank/DDBJ whole genome shotgun (WGS) entry which is preliminary data.</text>
</comment>
<dbReference type="GO" id="GO:0016787">
    <property type="term" value="F:hydrolase activity"/>
    <property type="evidence" value="ECO:0007669"/>
    <property type="project" value="UniProtKB-KW"/>
</dbReference>
<accession>A0A6G4TV55</accession>
<sequence length="294" mass="31658">MSEAWRVDAHHHLWDLSIRHQPWLDAPALAPIRRSYGPDDLAPLLRATGVGRTVLVQTQPAPEETAELLAHAAAPGPIAGVVGWTDLASPAVTEHLTALRELPGGAALVGIRHPVQAEPDPDWLTRPAVLRGLRATGTANLAFDLLVRPWQLPTAVAAVRACPGTTFVLNHLGQPPADDAEAHRAWARSLRQLADAGPRVFCKLSGLLTTPGRDVRTCTDTALEIFGPRRLLFGSDWPVCLLTASYGRVLEVTEQLCAGLSPQDRSEIFANAACRAYRMPVGPGWPVSRSGRRG</sequence>
<dbReference type="EMBL" id="JAAKZV010000007">
    <property type="protein sequence ID" value="NGN62988.1"/>
    <property type="molecule type" value="Genomic_DNA"/>
</dbReference>
<proteinExistence type="inferred from homology"/>
<keyword evidence="3" id="KW-0378">Hydrolase</keyword>
<dbReference type="Gene3D" id="3.20.20.140">
    <property type="entry name" value="Metal-dependent hydrolases"/>
    <property type="match status" value="1"/>
</dbReference>
<name>A0A6G4TV55_9ACTN</name>
<protein>
    <submittedName>
        <fullName evidence="3">Amidohydrolase family protein</fullName>
    </submittedName>
</protein>